<proteinExistence type="predicted"/>
<feature type="region of interest" description="Disordered" evidence="1">
    <location>
        <begin position="1"/>
        <end position="95"/>
    </location>
</feature>
<organism evidence="2 3">
    <name type="scientific">Dorcoceras hygrometricum</name>
    <dbReference type="NCBI Taxonomy" id="472368"/>
    <lineage>
        <taxon>Eukaryota</taxon>
        <taxon>Viridiplantae</taxon>
        <taxon>Streptophyta</taxon>
        <taxon>Embryophyta</taxon>
        <taxon>Tracheophyta</taxon>
        <taxon>Spermatophyta</taxon>
        <taxon>Magnoliopsida</taxon>
        <taxon>eudicotyledons</taxon>
        <taxon>Gunneridae</taxon>
        <taxon>Pentapetalae</taxon>
        <taxon>asterids</taxon>
        <taxon>lamiids</taxon>
        <taxon>Lamiales</taxon>
        <taxon>Gesneriaceae</taxon>
        <taxon>Didymocarpoideae</taxon>
        <taxon>Trichosporeae</taxon>
        <taxon>Loxocarpinae</taxon>
        <taxon>Dorcoceras</taxon>
    </lineage>
</organism>
<reference evidence="2 3" key="1">
    <citation type="journal article" date="2015" name="Proc. Natl. Acad. Sci. U.S.A.">
        <title>The resurrection genome of Boea hygrometrica: A blueprint for survival of dehydration.</title>
        <authorList>
            <person name="Xiao L."/>
            <person name="Yang G."/>
            <person name="Zhang L."/>
            <person name="Yang X."/>
            <person name="Zhao S."/>
            <person name="Ji Z."/>
            <person name="Zhou Q."/>
            <person name="Hu M."/>
            <person name="Wang Y."/>
            <person name="Chen M."/>
            <person name="Xu Y."/>
            <person name="Jin H."/>
            <person name="Xiao X."/>
            <person name="Hu G."/>
            <person name="Bao F."/>
            <person name="Hu Y."/>
            <person name="Wan P."/>
            <person name="Li L."/>
            <person name="Deng X."/>
            <person name="Kuang T."/>
            <person name="Xiang C."/>
            <person name="Zhu J.K."/>
            <person name="Oliver M.J."/>
            <person name="He Y."/>
        </authorList>
    </citation>
    <scope>NUCLEOTIDE SEQUENCE [LARGE SCALE GENOMIC DNA]</scope>
    <source>
        <strain evidence="3">cv. XS01</strain>
    </source>
</reference>
<keyword evidence="3" id="KW-1185">Reference proteome</keyword>
<evidence type="ECO:0000313" key="2">
    <source>
        <dbReference type="EMBL" id="KZV41468.1"/>
    </source>
</evidence>
<evidence type="ECO:0000313" key="3">
    <source>
        <dbReference type="Proteomes" id="UP000250235"/>
    </source>
</evidence>
<gene>
    <name evidence="2" type="ORF">F511_26749</name>
</gene>
<dbReference type="EMBL" id="KQ999453">
    <property type="protein sequence ID" value="KZV41468.1"/>
    <property type="molecule type" value="Genomic_DNA"/>
</dbReference>
<dbReference type="AlphaFoldDB" id="A0A2Z7CAW4"/>
<accession>A0A2Z7CAW4</accession>
<evidence type="ECO:0000256" key="1">
    <source>
        <dbReference type="SAM" id="MobiDB-lite"/>
    </source>
</evidence>
<feature type="compositionally biased region" description="Basic and acidic residues" evidence="1">
    <location>
        <begin position="78"/>
        <end position="95"/>
    </location>
</feature>
<name>A0A2Z7CAW4_9LAMI</name>
<feature type="compositionally biased region" description="Polar residues" evidence="1">
    <location>
        <begin position="53"/>
        <end position="63"/>
    </location>
</feature>
<protein>
    <submittedName>
        <fullName evidence="2">Uncharacterized protein</fullName>
    </submittedName>
</protein>
<dbReference type="Proteomes" id="UP000250235">
    <property type="component" value="Unassembled WGS sequence"/>
</dbReference>
<sequence length="131" mass="14174">MQCSPRPRRDQPSQTHVDLPAPATLVRAPSAGPPPGPAGPIGTNHAPNRAPHLTNNAPESGSPPTACDTVWPHVKSRSSHDLENLSSPTDHHEPPRISLIDLAMSHDPWTFHKSKQHEIKSRNVKALSCHA</sequence>